<dbReference type="NCBIfam" id="NF004684">
    <property type="entry name" value="PRK06027.1"/>
    <property type="match status" value="1"/>
</dbReference>
<dbReference type="EMBL" id="QAYG01000001">
    <property type="protein sequence ID" value="PTW62019.1"/>
    <property type="molecule type" value="Genomic_DNA"/>
</dbReference>
<gene>
    <name evidence="3" type="primary">purU</name>
    <name evidence="6" type="ORF">C8N35_10151</name>
</gene>
<dbReference type="PANTHER" id="PTHR42706">
    <property type="entry name" value="FORMYLTETRAHYDROFOLATE DEFORMYLASE"/>
    <property type="match status" value="1"/>
</dbReference>
<dbReference type="SUPFAM" id="SSF55021">
    <property type="entry name" value="ACT-like"/>
    <property type="match status" value="1"/>
</dbReference>
<dbReference type="PROSITE" id="PS51671">
    <property type="entry name" value="ACT"/>
    <property type="match status" value="1"/>
</dbReference>
<comment type="catalytic activity">
    <reaction evidence="3">
        <text>(6R)-10-formyltetrahydrofolate + H2O = (6S)-5,6,7,8-tetrahydrofolate + formate + H(+)</text>
        <dbReference type="Rhea" id="RHEA:19833"/>
        <dbReference type="ChEBI" id="CHEBI:15377"/>
        <dbReference type="ChEBI" id="CHEBI:15378"/>
        <dbReference type="ChEBI" id="CHEBI:15740"/>
        <dbReference type="ChEBI" id="CHEBI:57453"/>
        <dbReference type="ChEBI" id="CHEBI:195366"/>
        <dbReference type="EC" id="3.5.1.10"/>
    </reaction>
</comment>
<dbReference type="EC" id="3.5.1.10" evidence="3 4"/>
<evidence type="ECO:0000256" key="2">
    <source>
        <dbReference type="ARBA" id="ARBA00022801"/>
    </source>
</evidence>
<evidence type="ECO:0000313" key="6">
    <source>
        <dbReference type="EMBL" id="PTW62019.1"/>
    </source>
</evidence>
<dbReference type="GO" id="GO:0008864">
    <property type="term" value="F:formyltetrahydrofolate deformylase activity"/>
    <property type="evidence" value="ECO:0007669"/>
    <property type="project" value="UniProtKB-UniRule"/>
</dbReference>
<dbReference type="InterPro" id="IPR044074">
    <property type="entry name" value="PurU_ACT"/>
</dbReference>
<dbReference type="GO" id="GO:0006189">
    <property type="term" value="P:'de novo' IMP biosynthetic process"/>
    <property type="evidence" value="ECO:0007669"/>
    <property type="project" value="UniProtKB-UniRule"/>
</dbReference>
<dbReference type="SUPFAM" id="SSF53328">
    <property type="entry name" value="Formyltransferase"/>
    <property type="match status" value="1"/>
</dbReference>
<dbReference type="GO" id="GO:0006730">
    <property type="term" value="P:one-carbon metabolic process"/>
    <property type="evidence" value="ECO:0007669"/>
    <property type="project" value="UniProtKB-KW"/>
</dbReference>
<comment type="similarity">
    <text evidence="3">Belongs to the PurU family.</text>
</comment>
<evidence type="ECO:0000313" key="7">
    <source>
        <dbReference type="Proteomes" id="UP000244081"/>
    </source>
</evidence>
<dbReference type="AlphaFoldDB" id="A0A2T5VE37"/>
<organism evidence="6 7">
    <name type="scientific">Breoghania corrubedonensis</name>
    <dbReference type="NCBI Taxonomy" id="665038"/>
    <lineage>
        <taxon>Bacteria</taxon>
        <taxon>Pseudomonadati</taxon>
        <taxon>Pseudomonadota</taxon>
        <taxon>Alphaproteobacteria</taxon>
        <taxon>Hyphomicrobiales</taxon>
        <taxon>Stappiaceae</taxon>
        <taxon>Breoghania</taxon>
    </lineage>
</organism>
<dbReference type="Gene3D" id="3.30.70.260">
    <property type="match status" value="1"/>
</dbReference>
<dbReference type="UniPathway" id="UPA00074">
    <property type="reaction ID" value="UER00170"/>
</dbReference>
<dbReference type="Proteomes" id="UP000244081">
    <property type="component" value="Unassembled WGS sequence"/>
</dbReference>
<feature type="active site" evidence="3">
    <location>
        <position position="230"/>
    </location>
</feature>
<comment type="pathway">
    <text evidence="3">Purine metabolism; IMP biosynthesis via de novo pathway; formate from 10-formyl-5,6,7,8-tetrahydrofolate: step 1/1.</text>
</comment>
<evidence type="ECO:0000256" key="3">
    <source>
        <dbReference type="HAMAP-Rule" id="MF_01927"/>
    </source>
</evidence>
<dbReference type="HAMAP" id="MF_01927">
    <property type="entry name" value="PurU"/>
    <property type="match status" value="1"/>
</dbReference>
<dbReference type="InterPro" id="IPR045865">
    <property type="entry name" value="ACT-like_dom_sf"/>
</dbReference>
<dbReference type="Pfam" id="PF00551">
    <property type="entry name" value="Formyl_trans_N"/>
    <property type="match status" value="1"/>
</dbReference>
<dbReference type="InterPro" id="IPR041729">
    <property type="entry name" value="Formyl-FH4-Hydrolase_C"/>
</dbReference>
<dbReference type="InterPro" id="IPR002376">
    <property type="entry name" value="Formyl_transf_N"/>
</dbReference>
<protein>
    <recommendedName>
        <fullName evidence="3 4">Formyltetrahydrofolate deformylase</fullName>
        <ecNumber evidence="3 4">3.5.1.10</ecNumber>
    </recommendedName>
    <alternativeName>
        <fullName evidence="3">Formyl-FH(4) hydrolase</fullName>
    </alternativeName>
</protein>
<keyword evidence="7" id="KW-1185">Reference proteome</keyword>
<comment type="caution">
    <text evidence="6">The sequence shown here is derived from an EMBL/GenBank/DDBJ whole genome shotgun (WGS) entry which is preliminary data.</text>
</comment>
<keyword evidence="3" id="KW-0658">Purine biosynthesis</keyword>
<dbReference type="PIRSF" id="PIRSF036480">
    <property type="entry name" value="FormyFH4_hydr"/>
    <property type="match status" value="1"/>
</dbReference>
<reference evidence="6 7" key="1">
    <citation type="submission" date="2018-04" db="EMBL/GenBank/DDBJ databases">
        <title>Genomic Encyclopedia of Archaeal and Bacterial Type Strains, Phase II (KMG-II): from individual species to whole genera.</title>
        <authorList>
            <person name="Goeker M."/>
        </authorList>
    </citation>
    <scope>NUCLEOTIDE SEQUENCE [LARGE SCALE GENOMIC DNA]</scope>
    <source>
        <strain evidence="6 7">DSM 23382</strain>
    </source>
</reference>
<sequence>MTETVPRYVLKLQCPDRPGIVAGVASALTRGGGNILESAQFDDLQTGLFFMRVCFTAPTTKPLSSFEDLITPVANAFGMDWALHDEAVKPRILIMVSKFDHCLQDLAYRWHIGSLPAEIVAIVSNHEQARSCAEHYGLPFHHWPVTKENKAEREAQLIDLIDSENIDLVVLARYMQVLSEELCGRYPGKIINIHHSFLPAFKGAAPYSRAHERGVKLIGATGHYVTTDLDEGPIIEQHAERVTHANSAAEFVSIGRGIESRVLTRAVIAHCEHRVFINGIKTVVFS</sequence>
<dbReference type="InterPro" id="IPR002912">
    <property type="entry name" value="ACT_dom"/>
</dbReference>
<dbReference type="OrthoDB" id="9806170at2"/>
<dbReference type="Gene3D" id="3.40.50.170">
    <property type="entry name" value="Formyl transferase, N-terminal domain"/>
    <property type="match status" value="1"/>
</dbReference>
<keyword evidence="2 3" id="KW-0378">Hydrolase</keyword>
<name>A0A2T5VE37_9HYPH</name>
<dbReference type="Pfam" id="PF01842">
    <property type="entry name" value="ACT"/>
    <property type="match status" value="1"/>
</dbReference>
<feature type="domain" description="ACT" evidence="5">
    <location>
        <begin position="9"/>
        <end position="95"/>
    </location>
</feature>
<evidence type="ECO:0000256" key="4">
    <source>
        <dbReference type="NCBIfam" id="TIGR00655"/>
    </source>
</evidence>
<dbReference type="RefSeq" id="WP_107987643.1">
    <property type="nucleotide sequence ID" value="NZ_QAYG01000001.1"/>
</dbReference>
<dbReference type="CDD" id="cd08648">
    <property type="entry name" value="FMT_core_Formyl-FH4-Hydrolase_C"/>
    <property type="match status" value="1"/>
</dbReference>
<evidence type="ECO:0000256" key="1">
    <source>
        <dbReference type="ARBA" id="ARBA00022563"/>
    </source>
</evidence>
<dbReference type="PANTHER" id="PTHR42706:SF1">
    <property type="entry name" value="FORMYLTETRAHYDROFOLATE DEFORMYLASE 2, MITOCHONDRIAL"/>
    <property type="match status" value="1"/>
</dbReference>
<keyword evidence="1 3" id="KW-0554">One-carbon metabolism</keyword>
<evidence type="ECO:0000259" key="5">
    <source>
        <dbReference type="PROSITE" id="PS51671"/>
    </source>
</evidence>
<dbReference type="NCBIfam" id="TIGR00655">
    <property type="entry name" value="PurU"/>
    <property type="match status" value="1"/>
</dbReference>
<proteinExistence type="inferred from homology"/>
<comment type="function">
    <text evidence="3">Catalyzes the hydrolysis of 10-formyltetrahydrofolate (formyl-FH4) to formate and tetrahydrofolate (FH4).</text>
</comment>
<dbReference type="PRINTS" id="PR01575">
    <property type="entry name" value="FFH4HYDRLASE"/>
</dbReference>
<accession>A0A2T5VE37</accession>
<dbReference type="InterPro" id="IPR004810">
    <property type="entry name" value="PurU"/>
</dbReference>
<dbReference type="CDD" id="cd04875">
    <property type="entry name" value="ACT_F4HF-DF"/>
    <property type="match status" value="1"/>
</dbReference>
<dbReference type="InterPro" id="IPR036477">
    <property type="entry name" value="Formyl_transf_N_sf"/>
</dbReference>